<gene>
    <name evidence="2" type="ORF">M0R45_005196</name>
</gene>
<keyword evidence="3" id="KW-1185">Reference proteome</keyword>
<dbReference type="Pfam" id="PF00168">
    <property type="entry name" value="C2"/>
    <property type="match status" value="1"/>
</dbReference>
<dbReference type="GO" id="GO:0008017">
    <property type="term" value="F:microtubule binding"/>
    <property type="evidence" value="ECO:0007669"/>
    <property type="project" value="InterPro"/>
</dbReference>
<comment type="caution">
    <text evidence="2">The sequence shown here is derived from an EMBL/GenBank/DDBJ whole genome shotgun (WGS) entry which is preliminary data.</text>
</comment>
<dbReference type="PANTHER" id="PTHR46369:SF2">
    <property type="entry name" value="PROTEIN CELLULOSE SYNTHASE INTERACTIVE 1"/>
    <property type="match status" value="1"/>
</dbReference>
<organism evidence="2 3">
    <name type="scientific">Rubus argutus</name>
    <name type="common">Southern blackberry</name>
    <dbReference type="NCBI Taxonomy" id="59490"/>
    <lineage>
        <taxon>Eukaryota</taxon>
        <taxon>Viridiplantae</taxon>
        <taxon>Streptophyta</taxon>
        <taxon>Embryophyta</taxon>
        <taxon>Tracheophyta</taxon>
        <taxon>Spermatophyta</taxon>
        <taxon>Magnoliopsida</taxon>
        <taxon>eudicotyledons</taxon>
        <taxon>Gunneridae</taxon>
        <taxon>Pentapetalae</taxon>
        <taxon>rosids</taxon>
        <taxon>fabids</taxon>
        <taxon>Rosales</taxon>
        <taxon>Rosaceae</taxon>
        <taxon>Rosoideae</taxon>
        <taxon>Rosoideae incertae sedis</taxon>
        <taxon>Rubus</taxon>
    </lineage>
</organism>
<dbReference type="AlphaFoldDB" id="A0AAW1YM63"/>
<accession>A0AAW1YM63</accession>
<dbReference type="CDD" id="cd00030">
    <property type="entry name" value="C2"/>
    <property type="match status" value="1"/>
</dbReference>
<dbReference type="GO" id="GO:0051211">
    <property type="term" value="P:anisotropic cell growth"/>
    <property type="evidence" value="ECO:0007669"/>
    <property type="project" value="InterPro"/>
</dbReference>
<dbReference type="InterPro" id="IPR000008">
    <property type="entry name" value="C2_dom"/>
</dbReference>
<feature type="domain" description="C2" evidence="1">
    <location>
        <begin position="1"/>
        <end position="130"/>
    </location>
</feature>
<dbReference type="Proteomes" id="UP001457282">
    <property type="component" value="Unassembled WGS sequence"/>
</dbReference>
<sequence>MHCFFLGKLGQHVQREVSRAQSIAAADAIPLLQYLIQSGPPRFQEKTEFLLQCLPGTLVANTPPRQTKIVSTGPNPEWDESFSWSFESPPKGQKLHISCKNKSKMGKSSFGKVTIQIDRVVMLGAVAGEYTLLPESKSGPSRNLEIEFQWSNRVTSNDQC</sequence>
<dbReference type="PANTHER" id="PTHR46369">
    <property type="entry name" value="PROTEIN CELLULOSE SYNTHASE INTERACTIVE 1"/>
    <property type="match status" value="1"/>
</dbReference>
<protein>
    <recommendedName>
        <fullName evidence="1">C2 domain-containing protein</fullName>
    </recommendedName>
</protein>
<dbReference type="PROSITE" id="PS50004">
    <property type="entry name" value="C2"/>
    <property type="match status" value="1"/>
</dbReference>
<proteinExistence type="predicted"/>
<evidence type="ECO:0000313" key="2">
    <source>
        <dbReference type="EMBL" id="KAK9949679.1"/>
    </source>
</evidence>
<dbReference type="InterPro" id="IPR044297">
    <property type="entry name" value="CSI1/2/3"/>
</dbReference>
<dbReference type="SUPFAM" id="SSF49562">
    <property type="entry name" value="C2 domain (Calcium/lipid-binding domain, CaLB)"/>
    <property type="match status" value="1"/>
</dbReference>
<reference evidence="2 3" key="1">
    <citation type="journal article" date="2023" name="G3 (Bethesda)">
        <title>A chromosome-length genome assembly and annotation of blackberry (Rubus argutus, cv. 'Hillquist').</title>
        <authorList>
            <person name="Bruna T."/>
            <person name="Aryal R."/>
            <person name="Dudchenko O."/>
            <person name="Sargent D.J."/>
            <person name="Mead D."/>
            <person name="Buti M."/>
            <person name="Cavallini A."/>
            <person name="Hytonen T."/>
            <person name="Andres J."/>
            <person name="Pham M."/>
            <person name="Weisz D."/>
            <person name="Mascagni F."/>
            <person name="Usai G."/>
            <person name="Natali L."/>
            <person name="Bassil N."/>
            <person name="Fernandez G.E."/>
            <person name="Lomsadze A."/>
            <person name="Armour M."/>
            <person name="Olukolu B."/>
            <person name="Poorten T."/>
            <person name="Britton C."/>
            <person name="Davik J."/>
            <person name="Ashrafi H."/>
            <person name="Aiden E.L."/>
            <person name="Borodovsky M."/>
            <person name="Worthington M."/>
        </authorList>
    </citation>
    <scope>NUCLEOTIDE SEQUENCE [LARGE SCALE GENOMIC DNA]</scope>
    <source>
        <strain evidence="2">PI 553951</strain>
    </source>
</reference>
<dbReference type="GO" id="GO:0010330">
    <property type="term" value="C:cellulose synthase complex"/>
    <property type="evidence" value="ECO:0007669"/>
    <property type="project" value="InterPro"/>
</dbReference>
<evidence type="ECO:0000259" key="1">
    <source>
        <dbReference type="PROSITE" id="PS50004"/>
    </source>
</evidence>
<dbReference type="EMBL" id="JBEDUW010000001">
    <property type="protein sequence ID" value="KAK9949679.1"/>
    <property type="molecule type" value="Genomic_DNA"/>
</dbReference>
<name>A0AAW1YM63_RUBAR</name>
<dbReference type="Gene3D" id="2.60.40.150">
    <property type="entry name" value="C2 domain"/>
    <property type="match status" value="1"/>
</dbReference>
<dbReference type="GO" id="GO:2001006">
    <property type="term" value="P:regulation of cellulose biosynthetic process"/>
    <property type="evidence" value="ECO:0007669"/>
    <property type="project" value="InterPro"/>
</dbReference>
<dbReference type="InterPro" id="IPR035892">
    <property type="entry name" value="C2_domain_sf"/>
</dbReference>
<evidence type="ECO:0000313" key="3">
    <source>
        <dbReference type="Proteomes" id="UP001457282"/>
    </source>
</evidence>